<dbReference type="EMBL" id="BQKA01000044">
    <property type="protein sequence ID" value="GJM51214.1"/>
    <property type="molecule type" value="Genomic_DNA"/>
</dbReference>
<name>A0AAV5AX08_9FLAO</name>
<dbReference type="RefSeq" id="WP_264846299.1">
    <property type="nucleotide sequence ID" value="NZ_BPMA01000020.1"/>
</dbReference>
<keyword evidence="4" id="KW-1185">Reference proteome</keyword>
<protein>
    <submittedName>
        <fullName evidence="1">Uncharacterized protein</fullName>
    </submittedName>
</protein>
<dbReference type="EMBL" id="BQKB01000024">
    <property type="protein sequence ID" value="GJM53008.1"/>
    <property type="molecule type" value="Genomic_DNA"/>
</dbReference>
<accession>A0AAV5AX08</accession>
<dbReference type="AlphaFoldDB" id="A0AAV5AX08"/>
<evidence type="ECO:0000313" key="3">
    <source>
        <dbReference type="Proteomes" id="UP001207736"/>
    </source>
</evidence>
<proteinExistence type="predicted"/>
<dbReference type="Proteomes" id="UP001207736">
    <property type="component" value="Unassembled WGS sequence"/>
</dbReference>
<organism evidence="1 3">
    <name type="scientific">Capnocytophaga catalasegens</name>
    <dbReference type="NCBI Taxonomy" id="1004260"/>
    <lineage>
        <taxon>Bacteria</taxon>
        <taxon>Pseudomonadati</taxon>
        <taxon>Bacteroidota</taxon>
        <taxon>Flavobacteriia</taxon>
        <taxon>Flavobacteriales</taxon>
        <taxon>Flavobacteriaceae</taxon>
        <taxon>Capnocytophaga</taxon>
    </lineage>
</organism>
<comment type="caution">
    <text evidence="1">The sequence shown here is derived from an EMBL/GenBank/DDBJ whole genome shotgun (WGS) entry which is preliminary data.</text>
</comment>
<evidence type="ECO:0000313" key="1">
    <source>
        <dbReference type="EMBL" id="GJM51214.1"/>
    </source>
</evidence>
<reference evidence="1 4" key="1">
    <citation type="submission" date="2021-11" db="EMBL/GenBank/DDBJ databases">
        <title>Draft genome sequence of Capnocytophaga sp. strain KC07075 isolated from cat oral cavity.</title>
        <authorList>
            <person name="Suzuki M."/>
            <person name="Imaoka K."/>
            <person name="Kimura M."/>
            <person name="Morikawa S."/>
            <person name="Maeda K."/>
        </authorList>
    </citation>
    <scope>NUCLEOTIDE SEQUENCE</scope>
    <source>
        <strain evidence="1">KC07075</strain>
        <strain evidence="2 4">KC07079</strain>
    </source>
</reference>
<gene>
    <name evidence="1" type="ORF">RCZ15_21870</name>
    <name evidence="2" type="ORF">RCZ16_13250</name>
</gene>
<sequence length="87" mass="10036">MAKETFICEMKLSSGRKLKLKMKSIELSEIESIQEGKRIYIMFTDGQQFIFTFSGTTEDEIVVQPLESKSSFGFPLDKIRLCFVEVK</sequence>
<evidence type="ECO:0000313" key="4">
    <source>
        <dbReference type="Proteomes" id="UP001208692"/>
    </source>
</evidence>
<dbReference type="Proteomes" id="UP001208692">
    <property type="component" value="Unassembled WGS sequence"/>
</dbReference>
<evidence type="ECO:0000313" key="2">
    <source>
        <dbReference type="EMBL" id="GJM53008.1"/>
    </source>
</evidence>